<reference evidence="1 2" key="2">
    <citation type="submission" date="2020-07" db="EMBL/GenBank/DDBJ databases">
        <title>Genome assembly of wild tea tree DASZ reveals pedigree and selection history of tea varieties.</title>
        <authorList>
            <person name="Zhang W."/>
        </authorList>
    </citation>
    <scope>NUCLEOTIDE SEQUENCE [LARGE SCALE GENOMIC DNA]</scope>
    <source>
        <strain evidence="2">cv. G240</strain>
        <tissue evidence="1">Leaf</tissue>
    </source>
</reference>
<name>A0A7J7I227_CAMSI</name>
<keyword evidence="2" id="KW-1185">Reference proteome</keyword>
<dbReference type="AlphaFoldDB" id="A0A7J7I227"/>
<gene>
    <name evidence="1" type="ORF">HYC85_006040</name>
</gene>
<dbReference type="EMBL" id="JACBKZ010000002">
    <property type="protein sequence ID" value="KAF5958815.1"/>
    <property type="molecule type" value="Genomic_DNA"/>
</dbReference>
<organism evidence="1 2">
    <name type="scientific">Camellia sinensis</name>
    <name type="common">Tea plant</name>
    <name type="synonym">Thea sinensis</name>
    <dbReference type="NCBI Taxonomy" id="4442"/>
    <lineage>
        <taxon>Eukaryota</taxon>
        <taxon>Viridiplantae</taxon>
        <taxon>Streptophyta</taxon>
        <taxon>Embryophyta</taxon>
        <taxon>Tracheophyta</taxon>
        <taxon>Spermatophyta</taxon>
        <taxon>Magnoliopsida</taxon>
        <taxon>eudicotyledons</taxon>
        <taxon>Gunneridae</taxon>
        <taxon>Pentapetalae</taxon>
        <taxon>asterids</taxon>
        <taxon>Ericales</taxon>
        <taxon>Theaceae</taxon>
        <taxon>Camellia</taxon>
    </lineage>
</organism>
<evidence type="ECO:0000313" key="1">
    <source>
        <dbReference type="EMBL" id="KAF5958815.1"/>
    </source>
</evidence>
<dbReference type="Proteomes" id="UP000593564">
    <property type="component" value="Unassembled WGS sequence"/>
</dbReference>
<accession>A0A7J7I227</accession>
<evidence type="ECO:0000313" key="2">
    <source>
        <dbReference type="Proteomes" id="UP000593564"/>
    </source>
</evidence>
<proteinExistence type="predicted"/>
<protein>
    <submittedName>
        <fullName evidence="1">Uncharacterized protein</fullName>
    </submittedName>
</protein>
<reference evidence="2" key="1">
    <citation type="journal article" date="2020" name="Nat. Commun.">
        <title>Genome assembly of wild tea tree DASZ reveals pedigree and selection history of tea varieties.</title>
        <authorList>
            <person name="Zhang W."/>
            <person name="Zhang Y."/>
            <person name="Qiu H."/>
            <person name="Guo Y."/>
            <person name="Wan H."/>
            <person name="Zhang X."/>
            <person name="Scossa F."/>
            <person name="Alseekh S."/>
            <person name="Zhang Q."/>
            <person name="Wang P."/>
            <person name="Xu L."/>
            <person name="Schmidt M.H."/>
            <person name="Jia X."/>
            <person name="Li D."/>
            <person name="Zhu A."/>
            <person name="Guo F."/>
            <person name="Chen W."/>
            <person name="Ni D."/>
            <person name="Usadel B."/>
            <person name="Fernie A.R."/>
            <person name="Wen W."/>
        </authorList>
    </citation>
    <scope>NUCLEOTIDE SEQUENCE [LARGE SCALE GENOMIC DNA]</scope>
    <source>
        <strain evidence="2">cv. G240</strain>
    </source>
</reference>
<comment type="caution">
    <text evidence="1">The sequence shown here is derived from an EMBL/GenBank/DDBJ whole genome shotgun (WGS) entry which is preliminary data.</text>
</comment>
<sequence>MSSLYPPTNRHPSTINHPSFRRFICSLPPTLLFMARSNGSDQLKHRPTHLVLRLHSKNQNASCLSPNPYRPLQRRHRFHSLFYLDSRSNNLLFSLINRHRGLSRQPI</sequence>